<evidence type="ECO:0000259" key="2">
    <source>
        <dbReference type="Pfam" id="PF14613"/>
    </source>
</evidence>
<dbReference type="STRING" id="1095630.A0A2J6T8D1"/>
<dbReference type="InterPro" id="IPR027842">
    <property type="entry name" value="HAM1-like_C"/>
</dbReference>
<protein>
    <submittedName>
        <fullName evidence="4">Uncharacterized protein</fullName>
    </submittedName>
</protein>
<feature type="domain" description="HAM1-like N-terminal" evidence="3">
    <location>
        <begin position="2"/>
        <end position="629"/>
    </location>
</feature>
<dbReference type="Pfam" id="PF19343">
    <property type="entry name" value="HAM1_N"/>
    <property type="match status" value="1"/>
</dbReference>
<proteinExistence type="predicted"/>
<feature type="compositionally biased region" description="Polar residues" evidence="1">
    <location>
        <begin position="252"/>
        <end position="277"/>
    </location>
</feature>
<evidence type="ECO:0000313" key="4">
    <source>
        <dbReference type="EMBL" id="PMD59281.1"/>
    </source>
</evidence>
<dbReference type="EMBL" id="KZ613817">
    <property type="protein sequence ID" value="PMD59281.1"/>
    <property type="molecule type" value="Genomic_DNA"/>
</dbReference>
<dbReference type="PANTHER" id="PTHR31138:SF1">
    <property type="entry name" value="PDZ DOMAIN-CONTAINING PROTEIN"/>
    <property type="match status" value="1"/>
</dbReference>
<feature type="region of interest" description="Disordered" evidence="1">
    <location>
        <begin position="166"/>
        <end position="297"/>
    </location>
</feature>
<keyword evidence="5" id="KW-1185">Reference proteome</keyword>
<dbReference type="InParanoid" id="A0A2J6T8D1"/>
<evidence type="ECO:0000259" key="3">
    <source>
        <dbReference type="Pfam" id="PF19343"/>
    </source>
</evidence>
<name>A0A2J6T8D1_9HELO</name>
<dbReference type="Proteomes" id="UP000235371">
    <property type="component" value="Unassembled WGS sequence"/>
</dbReference>
<reference evidence="4 5" key="1">
    <citation type="submission" date="2016-04" db="EMBL/GenBank/DDBJ databases">
        <title>A degradative enzymes factory behind the ericoid mycorrhizal symbiosis.</title>
        <authorList>
            <consortium name="DOE Joint Genome Institute"/>
            <person name="Martino E."/>
            <person name="Morin E."/>
            <person name="Grelet G."/>
            <person name="Kuo A."/>
            <person name="Kohler A."/>
            <person name="Daghino S."/>
            <person name="Barry K."/>
            <person name="Choi C."/>
            <person name="Cichocki N."/>
            <person name="Clum A."/>
            <person name="Copeland A."/>
            <person name="Hainaut M."/>
            <person name="Haridas S."/>
            <person name="Labutti K."/>
            <person name="Lindquist E."/>
            <person name="Lipzen A."/>
            <person name="Khouja H.-R."/>
            <person name="Murat C."/>
            <person name="Ohm R."/>
            <person name="Olson A."/>
            <person name="Spatafora J."/>
            <person name="Veneault-Fourrey C."/>
            <person name="Henrissat B."/>
            <person name="Grigoriev I."/>
            <person name="Martin F."/>
            <person name="Perotto S."/>
        </authorList>
    </citation>
    <scope>NUCLEOTIDE SEQUENCE [LARGE SCALE GENOMIC DNA]</scope>
    <source>
        <strain evidence="4 5">E</strain>
    </source>
</reference>
<dbReference type="PANTHER" id="PTHR31138">
    <property type="entry name" value="CHROMOSOME 19, WHOLE GENOME SHOTGUN SEQUENCE"/>
    <property type="match status" value="1"/>
</dbReference>
<dbReference type="InterPro" id="IPR045967">
    <property type="entry name" value="HAM1-like_N"/>
</dbReference>
<organism evidence="4 5">
    <name type="scientific">Hyaloscypha bicolor E</name>
    <dbReference type="NCBI Taxonomy" id="1095630"/>
    <lineage>
        <taxon>Eukaryota</taxon>
        <taxon>Fungi</taxon>
        <taxon>Dikarya</taxon>
        <taxon>Ascomycota</taxon>
        <taxon>Pezizomycotina</taxon>
        <taxon>Leotiomycetes</taxon>
        <taxon>Helotiales</taxon>
        <taxon>Hyaloscyphaceae</taxon>
        <taxon>Hyaloscypha</taxon>
        <taxon>Hyaloscypha bicolor</taxon>
    </lineage>
</organism>
<dbReference type="OrthoDB" id="19394at2759"/>
<dbReference type="Gene3D" id="3.15.10.10">
    <property type="entry name" value="Bactericidal permeability-increasing protein, domain 1"/>
    <property type="match status" value="1"/>
</dbReference>
<dbReference type="AlphaFoldDB" id="A0A2J6T8D1"/>
<feature type="compositionally biased region" description="Low complexity" evidence="1">
    <location>
        <begin position="874"/>
        <end position="890"/>
    </location>
</feature>
<sequence length="897" mass="99355">MSSQVNRPTNVKAKEEDVNRKLQFYGIFAAFRAGKVPSNEQIDIALNSFLKSKALANPSQKLSTEGRALVADFRDVVEQAKYLLLTKNEGNLLQDFIWQSQKITGADASLPNAPVDKDTAKQHGNQALEGLRTLGTLIITNGQFRKLLNDATILIRDIAGDAAQKAASKVNPSDEALSQIDNPADDNTWHDTPDLSTGNIKQQIKSTYSKNAPINKNDLQDAVGDASQAAHPEGSRNPADTADLANRDQHKGTSSGLDAQSGLQNGAATLKQRTSDNIPEDKKDKARETRERTKNYLSKKMPEERREQTIWRLKKLVIEIQGHPDYEQAINTLLNLAETYAGHANTVGQNATGTVKDVHGDDSLKRAEADLKTLIERFANGTSTNDFFDAINNIYSDADKDPELKSWFKQIDAYIRKCLQQQGYIMEPRATDEWNKLYDHGNFLLRDRYRNHTDRIVDEIKFLADQFDADPMNKRFGESINKLFTDLGNDENGKPTFKPHLVKDLTEVILPAAFEGIRYVPIPRIEVSDPQIDAVVENLVIESDNLMPNMVEIANDNYFRWGRKKIANKNQNSIEFSVSGIQMDLRDVSYYVKRKQGFPSITDLGVANIFLGGSGLSFKMKLSTADKSDRQNFFKVDKVSVDVKNFNIKLTKSKHKILFAFAKPILLKALRPAFQKAIEKAIKDQAHQLDSYAYQIKVEADRAQQEALENPEDAPNIYNRYVQAMQKKILQGKQKAQAAGERASQAKVNMAITKQDSIFPDIHLPGGISSKATEYKELALKGNDWQSPIFKLGSASTTSDIPHAPQVTRKAHNVTEGGIQGPQNIGNTNSMSNQLSNRAGTTNGSATTSSTAYGTQGFSNQVDQVFSKEGTPIGATNGKTNGKTTLGQNNPVYSGTA</sequence>
<evidence type="ECO:0000313" key="5">
    <source>
        <dbReference type="Proteomes" id="UP000235371"/>
    </source>
</evidence>
<feature type="compositionally biased region" description="Low complexity" evidence="1">
    <location>
        <begin position="839"/>
        <end position="855"/>
    </location>
</feature>
<feature type="compositionally biased region" description="Polar residues" evidence="1">
    <location>
        <begin position="821"/>
        <end position="838"/>
    </location>
</feature>
<feature type="compositionally biased region" description="Basic and acidic residues" evidence="1">
    <location>
        <begin position="279"/>
        <end position="297"/>
    </location>
</feature>
<dbReference type="RefSeq" id="XP_024736185.1">
    <property type="nucleotide sequence ID" value="XM_024880471.1"/>
</dbReference>
<dbReference type="GeneID" id="36588548"/>
<feature type="region of interest" description="Disordered" evidence="1">
    <location>
        <begin position="868"/>
        <end position="897"/>
    </location>
</feature>
<evidence type="ECO:0000256" key="1">
    <source>
        <dbReference type="SAM" id="MobiDB-lite"/>
    </source>
</evidence>
<feature type="region of interest" description="Disordered" evidence="1">
    <location>
        <begin position="817"/>
        <end position="855"/>
    </location>
</feature>
<feature type="compositionally biased region" description="Polar residues" evidence="1">
    <location>
        <begin position="194"/>
        <end position="214"/>
    </location>
</feature>
<dbReference type="Pfam" id="PF14613">
    <property type="entry name" value="HAM1_C"/>
    <property type="match status" value="1"/>
</dbReference>
<gene>
    <name evidence="4" type="ORF">K444DRAFT_614066</name>
</gene>
<feature type="domain" description="HAM1-like C-terminal" evidence="2">
    <location>
        <begin position="641"/>
        <end position="802"/>
    </location>
</feature>
<accession>A0A2J6T8D1</accession>